<feature type="transmembrane region" description="Helical" evidence="1">
    <location>
        <begin position="60"/>
        <end position="78"/>
    </location>
</feature>
<feature type="transmembrane region" description="Helical" evidence="1">
    <location>
        <begin position="225"/>
        <end position="244"/>
    </location>
</feature>
<keyword evidence="1" id="KW-1133">Transmembrane helix</keyword>
<feature type="transmembrane region" description="Helical" evidence="1">
    <location>
        <begin position="397"/>
        <end position="420"/>
    </location>
</feature>
<dbReference type="InterPro" id="IPR036259">
    <property type="entry name" value="MFS_trans_sf"/>
</dbReference>
<keyword evidence="1" id="KW-0812">Transmembrane</keyword>
<evidence type="ECO:0000313" key="2">
    <source>
        <dbReference type="EMBL" id="SHH72608.1"/>
    </source>
</evidence>
<feature type="transmembrane region" description="Helical" evidence="1">
    <location>
        <begin position="357"/>
        <end position="377"/>
    </location>
</feature>
<dbReference type="EMBL" id="FQWQ01000004">
    <property type="protein sequence ID" value="SHH72608.1"/>
    <property type="molecule type" value="Genomic_DNA"/>
</dbReference>
<dbReference type="STRING" id="947013.SAMN04488109_4983"/>
<proteinExistence type="predicted"/>
<feature type="transmembrane region" description="Helical" evidence="1">
    <location>
        <begin position="327"/>
        <end position="345"/>
    </location>
</feature>
<dbReference type="SUPFAM" id="SSF103473">
    <property type="entry name" value="MFS general substrate transporter"/>
    <property type="match status" value="1"/>
</dbReference>
<dbReference type="RefSeq" id="WP_073139832.1">
    <property type="nucleotide sequence ID" value="NZ_FQWQ01000004.1"/>
</dbReference>
<feature type="transmembrane region" description="Helical" evidence="1">
    <location>
        <begin position="177"/>
        <end position="198"/>
    </location>
</feature>
<dbReference type="Proteomes" id="UP000184212">
    <property type="component" value="Unassembled WGS sequence"/>
</dbReference>
<evidence type="ECO:0000313" key="3">
    <source>
        <dbReference type="Proteomes" id="UP000184212"/>
    </source>
</evidence>
<feature type="transmembrane region" description="Helical" evidence="1">
    <location>
        <begin position="90"/>
        <end position="110"/>
    </location>
</feature>
<gene>
    <name evidence="2" type="ORF">SAMN04488109_4983</name>
</gene>
<feature type="transmembrane region" description="Helical" evidence="1">
    <location>
        <begin position="304"/>
        <end position="321"/>
    </location>
</feature>
<feature type="transmembrane region" description="Helical" evidence="1">
    <location>
        <begin position="144"/>
        <end position="165"/>
    </location>
</feature>
<name>A0A1M5VBT3_9BACT</name>
<sequence>MVLSTESPITRWLKQTHSFWFALYATLMAFCLYTCIYAFRKAFSVATFEGMRVGALSFKSWLVIFQVVGYGCAKFVGIKIISELKAASRAMGILLMVGLAGLSWLLFALVPPPYNMVFLFTNGFPLGFVWGMVFGYLEGRRFTEVLGAGLSVSFIFSAGFAKSIGGFIMRDWGVPEMWMPFAACGVFVVPLLVFLYLLDKLPPPSALDEQLRTKRQPMNATERKNFVATFLPGIVLFTLSYMLLTTFRDLRDNFSAEVWKSLGYGNSPEIFATTETPVSIAVLIIIGSTMLIKNNKTALMVNHLIVFVGMVLVGVSTFLFQQHLISPTIWMILIGLGLYLGYIPFNSIFFDRLLAAFQYVGTVGFIMYIADSFGYLGSLGVVLFKEFGFADVSWLDFFLLAGYAVSAAGSLLIAGSMMYFHLKHRRWRSHQVQA</sequence>
<dbReference type="Pfam" id="PF18943">
    <property type="entry name" value="DUF5690"/>
    <property type="match status" value="1"/>
</dbReference>
<organism evidence="2 3">
    <name type="scientific">Chryseolinea serpens</name>
    <dbReference type="NCBI Taxonomy" id="947013"/>
    <lineage>
        <taxon>Bacteria</taxon>
        <taxon>Pseudomonadati</taxon>
        <taxon>Bacteroidota</taxon>
        <taxon>Cytophagia</taxon>
        <taxon>Cytophagales</taxon>
        <taxon>Fulvivirgaceae</taxon>
        <taxon>Chryseolinea</taxon>
    </lineage>
</organism>
<accession>A0A1M5VBT3</accession>
<dbReference type="AlphaFoldDB" id="A0A1M5VBT3"/>
<keyword evidence="3" id="KW-1185">Reference proteome</keyword>
<evidence type="ECO:0008006" key="4">
    <source>
        <dbReference type="Google" id="ProtNLM"/>
    </source>
</evidence>
<feature type="transmembrane region" description="Helical" evidence="1">
    <location>
        <begin position="116"/>
        <end position="137"/>
    </location>
</feature>
<reference evidence="2 3" key="1">
    <citation type="submission" date="2016-11" db="EMBL/GenBank/DDBJ databases">
        <authorList>
            <person name="Jaros S."/>
            <person name="Januszkiewicz K."/>
            <person name="Wedrychowicz H."/>
        </authorList>
    </citation>
    <scope>NUCLEOTIDE SEQUENCE [LARGE SCALE GENOMIC DNA]</scope>
    <source>
        <strain evidence="2 3">DSM 24574</strain>
    </source>
</reference>
<protein>
    <recommendedName>
        <fullName evidence="4">Sugar phosphate permease</fullName>
    </recommendedName>
</protein>
<dbReference type="Gene3D" id="1.20.1250.20">
    <property type="entry name" value="MFS general substrate transporter like domains"/>
    <property type="match status" value="1"/>
</dbReference>
<keyword evidence="1" id="KW-0472">Membrane</keyword>
<evidence type="ECO:0000256" key="1">
    <source>
        <dbReference type="SAM" id="Phobius"/>
    </source>
</evidence>
<dbReference type="InterPro" id="IPR043745">
    <property type="entry name" value="DUF5690"/>
</dbReference>
<feature type="transmembrane region" description="Helical" evidence="1">
    <location>
        <begin position="21"/>
        <end position="40"/>
    </location>
</feature>
<feature type="transmembrane region" description="Helical" evidence="1">
    <location>
        <begin position="270"/>
        <end position="292"/>
    </location>
</feature>